<organism evidence="1 2">
    <name type="scientific">Eiseniibacteriota bacterium</name>
    <dbReference type="NCBI Taxonomy" id="2212470"/>
    <lineage>
        <taxon>Bacteria</taxon>
        <taxon>Candidatus Eiseniibacteriota</taxon>
    </lineage>
</organism>
<evidence type="ECO:0000313" key="1">
    <source>
        <dbReference type="EMBL" id="TMQ71692.1"/>
    </source>
</evidence>
<name>A0A538U720_UNCEI</name>
<sequence>MVLAAAFLWAASIPHLRAHRWRSAPFDLLPWQSLLATVIVTALALAVDGIPAIDWNPTLIALLLYAGVPPKEGSRS</sequence>
<reference evidence="1 2" key="1">
    <citation type="journal article" date="2019" name="Nat. Microbiol.">
        <title>Mediterranean grassland soil C-N compound turnover is dependent on rainfall and depth, and is mediated by genomically divergent microorganisms.</title>
        <authorList>
            <person name="Diamond S."/>
            <person name="Andeer P.F."/>
            <person name="Li Z."/>
            <person name="Crits-Christoph A."/>
            <person name="Burstein D."/>
            <person name="Anantharaman K."/>
            <person name="Lane K.R."/>
            <person name="Thomas B.C."/>
            <person name="Pan C."/>
            <person name="Northen T.R."/>
            <person name="Banfield J.F."/>
        </authorList>
    </citation>
    <scope>NUCLEOTIDE SEQUENCE [LARGE SCALE GENOMIC DNA]</scope>
    <source>
        <strain evidence="1">WS_10</strain>
    </source>
</reference>
<protein>
    <submittedName>
        <fullName evidence="1">Uncharacterized protein</fullName>
    </submittedName>
</protein>
<accession>A0A538U720</accession>
<gene>
    <name evidence="1" type="ORF">E6K80_04825</name>
</gene>
<dbReference type="AlphaFoldDB" id="A0A538U720"/>
<dbReference type="EMBL" id="VBPA01000108">
    <property type="protein sequence ID" value="TMQ71692.1"/>
    <property type="molecule type" value="Genomic_DNA"/>
</dbReference>
<comment type="caution">
    <text evidence="1">The sequence shown here is derived from an EMBL/GenBank/DDBJ whole genome shotgun (WGS) entry which is preliminary data.</text>
</comment>
<evidence type="ECO:0000313" key="2">
    <source>
        <dbReference type="Proteomes" id="UP000319836"/>
    </source>
</evidence>
<dbReference type="Proteomes" id="UP000319836">
    <property type="component" value="Unassembled WGS sequence"/>
</dbReference>
<proteinExistence type="predicted"/>